<name>A0A2B7ZIX5_9EURO</name>
<reference evidence="2 3" key="1">
    <citation type="submission" date="2017-10" db="EMBL/GenBank/DDBJ databases">
        <title>Comparative genomics in systemic dimorphic fungi from Ajellomycetaceae.</title>
        <authorList>
            <person name="Munoz J.F."/>
            <person name="Mcewen J.G."/>
            <person name="Clay O.K."/>
            <person name="Cuomo C.A."/>
        </authorList>
    </citation>
    <scope>NUCLEOTIDE SEQUENCE [LARGE SCALE GENOMIC DNA]</scope>
    <source>
        <strain evidence="2 3">UAMH4076</strain>
    </source>
</reference>
<gene>
    <name evidence="2" type="ORF">GX50_03247</name>
</gene>
<evidence type="ECO:0000313" key="2">
    <source>
        <dbReference type="EMBL" id="PGH33926.1"/>
    </source>
</evidence>
<comment type="caution">
    <text evidence="2">The sequence shown here is derived from an EMBL/GenBank/DDBJ whole genome shotgun (WGS) entry which is preliminary data.</text>
</comment>
<feature type="region of interest" description="Disordered" evidence="1">
    <location>
        <begin position="44"/>
        <end position="76"/>
    </location>
</feature>
<sequence length="76" mass="8350">MGPRQATSPLRIQNYGRPTPNGVHITAHYVGGLPVRAKYGARQIGQNAARRVPETSQGKLTKMSRGSLKDLSRKYC</sequence>
<proteinExistence type="predicted"/>
<accession>A0A2B7ZIX5</accession>
<dbReference type="Proteomes" id="UP000226031">
    <property type="component" value="Unassembled WGS sequence"/>
</dbReference>
<keyword evidence="3" id="KW-1185">Reference proteome</keyword>
<organism evidence="2 3">
    <name type="scientific">[Emmonsia] crescens</name>
    <dbReference type="NCBI Taxonomy" id="73230"/>
    <lineage>
        <taxon>Eukaryota</taxon>
        <taxon>Fungi</taxon>
        <taxon>Dikarya</taxon>
        <taxon>Ascomycota</taxon>
        <taxon>Pezizomycotina</taxon>
        <taxon>Eurotiomycetes</taxon>
        <taxon>Eurotiomycetidae</taxon>
        <taxon>Onygenales</taxon>
        <taxon>Ajellomycetaceae</taxon>
        <taxon>Emergomyces</taxon>
    </lineage>
</organism>
<evidence type="ECO:0000256" key="1">
    <source>
        <dbReference type="SAM" id="MobiDB-lite"/>
    </source>
</evidence>
<protein>
    <submittedName>
        <fullName evidence="2">Uncharacterized protein</fullName>
    </submittedName>
</protein>
<dbReference type="AlphaFoldDB" id="A0A2B7ZIX5"/>
<dbReference type="EMBL" id="PDND01000051">
    <property type="protein sequence ID" value="PGH33926.1"/>
    <property type="molecule type" value="Genomic_DNA"/>
</dbReference>
<feature type="compositionally biased region" description="Basic and acidic residues" evidence="1">
    <location>
        <begin position="67"/>
        <end position="76"/>
    </location>
</feature>
<evidence type="ECO:0000313" key="3">
    <source>
        <dbReference type="Proteomes" id="UP000226031"/>
    </source>
</evidence>